<proteinExistence type="predicted"/>
<dbReference type="EMBL" id="JAUKPO010000019">
    <property type="protein sequence ID" value="MDO1449471.1"/>
    <property type="molecule type" value="Genomic_DNA"/>
</dbReference>
<name>A0ABT8RCN9_9BACT</name>
<organism evidence="3 4">
    <name type="scientific">Rhodocytophaga aerolata</name>
    <dbReference type="NCBI Taxonomy" id="455078"/>
    <lineage>
        <taxon>Bacteria</taxon>
        <taxon>Pseudomonadati</taxon>
        <taxon>Bacteroidota</taxon>
        <taxon>Cytophagia</taxon>
        <taxon>Cytophagales</taxon>
        <taxon>Rhodocytophagaceae</taxon>
        <taxon>Rhodocytophaga</taxon>
    </lineage>
</organism>
<dbReference type="Pfam" id="PF05090">
    <property type="entry name" value="HTTM"/>
    <property type="match status" value="1"/>
</dbReference>
<evidence type="ECO:0000259" key="2">
    <source>
        <dbReference type="Pfam" id="PF05090"/>
    </source>
</evidence>
<feature type="transmembrane region" description="Helical" evidence="1">
    <location>
        <begin position="28"/>
        <end position="48"/>
    </location>
</feature>
<feature type="transmembrane region" description="Helical" evidence="1">
    <location>
        <begin position="307"/>
        <end position="324"/>
    </location>
</feature>
<comment type="caution">
    <text evidence="3">The sequence shown here is derived from an EMBL/GenBank/DDBJ whole genome shotgun (WGS) entry which is preliminary data.</text>
</comment>
<keyword evidence="1" id="KW-1133">Transmembrane helix</keyword>
<feature type="transmembrane region" description="Helical" evidence="1">
    <location>
        <begin position="280"/>
        <end position="301"/>
    </location>
</feature>
<evidence type="ECO:0000313" key="3">
    <source>
        <dbReference type="EMBL" id="MDO1449471.1"/>
    </source>
</evidence>
<gene>
    <name evidence="3" type="ORF">Q0590_24560</name>
</gene>
<keyword evidence="1" id="KW-0812">Transmembrane</keyword>
<protein>
    <recommendedName>
        <fullName evidence="2">HTTM domain-containing protein</fullName>
    </recommendedName>
</protein>
<feature type="transmembrane region" description="Helical" evidence="1">
    <location>
        <begin position="137"/>
        <end position="160"/>
    </location>
</feature>
<accession>A0ABT8RCN9</accession>
<evidence type="ECO:0000313" key="4">
    <source>
        <dbReference type="Proteomes" id="UP001168528"/>
    </source>
</evidence>
<dbReference type="InterPro" id="IPR053934">
    <property type="entry name" value="HTTM_dom"/>
</dbReference>
<keyword evidence="4" id="KW-1185">Reference proteome</keyword>
<keyword evidence="1" id="KW-0472">Membrane</keyword>
<feature type="domain" description="HTTM" evidence="2">
    <location>
        <begin position="20"/>
        <end position="224"/>
    </location>
</feature>
<feature type="transmembrane region" description="Helical" evidence="1">
    <location>
        <begin position="180"/>
        <end position="199"/>
    </location>
</feature>
<dbReference type="Proteomes" id="UP001168528">
    <property type="component" value="Unassembled WGS sequence"/>
</dbReference>
<evidence type="ECO:0000256" key="1">
    <source>
        <dbReference type="SAM" id="Phobius"/>
    </source>
</evidence>
<sequence>MDKPAVRHKLLSFFNSYFFAEVNPHKLGLIRILLVGLTLLQTASRYYLMHRITSLGPAFDVLHTPSHLLKLLAVPFPLPPELQLPFAIGYYLVGCCAMVGLFTRPALVLFGLANIYVFDVQYATGVFDHEMGLVSQVLLVLAFAPGTMAFSVDRLIGWLLHKKSLTTTQPLYHFLPGPRVPVWGLRLIMILLACTYFTAGFSKIRYGGIQWVDGKTLAHYLNGQASPNIAGHRPIFMGPAVVPADKKWKDGFGIYTYSWGNKQRNVSRMEIGKFIASNRFIITALSIATVIFELSSILLLTSGWPKLLYLVGAIAMHQTIGFLMDLRFLKFQLLCLLLIDWQWVYRTLLSGFNKVVARRQARTSSLG</sequence>
<dbReference type="RefSeq" id="WP_302040274.1">
    <property type="nucleotide sequence ID" value="NZ_JAUKPO010000019.1"/>
</dbReference>
<reference evidence="3" key="1">
    <citation type="submission" date="2023-07" db="EMBL/GenBank/DDBJ databases">
        <title>The genome sequence of Rhodocytophaga aerolata KACC 12507.</title>
        <authorList>
            <person name="Zhang X."/>
        </authorList>
    </citation>
    <scope>NUCLEOTIDE SEQUENCE</scope>
    <source>
        <strain evidence="3">KACC 12507</strain>
    </source>
</reference>
<feature type="transmembrane region" description="Helical" evidence="1">
    <location>
        <begin position="88"/>
        <end position="117"/>
    </location>
</feature>